<protein>
    <submittedName>
        <fullName evidence="1">Uncharacterized protein</fullName>
    </submittedName>
</protein>
<evidence type="ECO:0000313" key="1">
    <source>
        <dbReference type="EMBL" id="RXW13323.1"/>
    </source>
</evidence>
<reference evidence="1 2" key="1">
    <citation type="submission" date="2019-01" db="EMBL/GenBank/DDBJ databases">
        <title>Draft genome sequence of Psathyrella aberdarensis IHI B618.</title>
        <authorList>
            <person name="Buettner E."/>
            <person name="Kellner H."/>
        </authorList>
    </citation>
    <scope>NUCLEOTIDE SEQUENCE [LARGE SCALE GENOMIC DNA]</scope>
    <source>
        <strain evidence="1 2">IHI B618</strain>
    </source>
</reference>
<accession>A0A4Q2D270</accession>
<keyword evidence="2" id="KW-1185">Reference proteome</keyword>
<comment type="caution">
    <text evidence="1">The sequence shown here is derived from an EMBL/GenBank/DDBJ whole genome shotgun (WGS) entry which is preliminary data.</text>
</comment>
<dbReference type="Proteomes" id="UP000290288">
    <property type="component" value="Unassembled WGS sequence"/>
</dbReference>
<evidence type="ECO:0000313" key="2">
    <source>
        <dbReference type="Proteomes" id="UP000290288"/>
    </source>
</evidence>
<name>A0A4Q2D270_9AGAR</name>
<dbReference type="EMBL" id="SDEE01000950">
    <property type="protein sequence ID" value="RXW13323.1"/>
    <property type="molecule type" value="Genomic_DNA"/>
</dbReference>
<proteinExistence type="predicted"/>
<dbReference type="AlphaFoldDB" id="A0A4Q2D270"/>
<sequence>MALANRIRAFANCIPLKQATRNTWREWCEKAVVAEAVKKPINVKRLTWVLMYAVFNIPFMSP</sequence>
<organism evidence="1 2">
    <name type="scientific">Candolleomyces aberdarensis</name>
    <dbReference type="NCBI Taxonomy" id="2316362"/>
    <lineage>
        <taxon>Eukaryota</taxon>
        <taxon>Fungi</taxon>
        <taxon>Dikarya</taxon>
        <taxon>Basidiomycota</taxon>
        <taxon>Agaricomycotina</taxon>
        <taxon>Agaricomycetes</taxon>
        <taxon>Agaricomycetidae</taxon>
        <taxon>Agaricales</taxon>
        <taxon>Agaricineae</taxon>
        <taxon>Psathyrellaceae</taxon>
        <taxon>Candolleomyces</taxon>
    </lineage>
</organism>
<gene>
    <name evidence="1" type="ORF">EST38_g12532</name>
</gene>